<feature type="transmembrane region" description="Helical" evidence="10">
    <location>
        <begin position="64"/>
        <end position="83"/>
    </location>
</feature>
<dbReference type="Proteomes" id="UP001169069">
    <property type="component" value="Unassembled WGS sequence"/>
</dbReference>
<dbReference type="PANTHER" id="PTHR30561">
    <property type="entry name" value="SMR FAMILY PROTON-DEPENDENT DRUG EFFLUX TRANSPORTER SUGE"/>
    <property type="match status" value="1"/>
</dbReference>
<evidence type="ECO:0000313" key="12">
    <source>
        <dbReference type="Proteomes" id="UP001169069"/>
    </source>
</evidence>
<evidence type="ECO:0000313" key="11">
    <source>
        <dbReference type="EMBL" id="MDM5271949.1"/>
    </source>
</evidence>
<evidence type="ECO:0000256" key="8">
    <source>
        <dbReference type="ARBA" id="ARBA00039168"/>
    </source>
</evidence>
<evidence type="ECO:0000256" key="1">
    <source>
        <dbReference type="ARBA" id="ARBA00004651"/>
    </source>
</evidence>
<protein>
    <recommendedName>
        <fullName evidence="8">Guanidinium exporter</fullName>
    </recommendedName>
</protein>
<keyword evidence="5 10" id="KW-1133">Transmembrane helix</keyword>
<name>A0ABT7QYN7_9BACT</name>
<dbReference type="EMBL" id="JAQIBD010000002">
    <property type="protein sequence ID" value="MDM5271949.1"/>
    <property type="molecule type" value="Genomic_DNA"/>
</dbReference>
<keyword evidence="3" id="KW-1003">Cell membrane</keyword>
<evidence type="ECO:0000256" key="9">
    <source>
        <dbReference type="RuleBase" id="RU003942"/>
    </source>
</evidence>
<evidence type="ECO:0000256" key="5">
    <source>
        <dbReference type="ARBA" id="ARBA00022989"/>
    </source>
</evidence>
<reference evidence="11" key="1">
    <citation type="submission" date="2023-01" db="EMBL/GenBank/DDBJ databases">
        <title>Sulfurovum sp. zt1-1 genome assembly.</title>
        <authorList>
            <person name="Wang J."/>
        </authorList>
    </citation>
    <scope>NUCLEOTIDE SEQUENCE</scope>
    <source>
        <strain evidence="11">Zt1-1</strain>
    </source>
</reference>
<evidence type="ECO:0000256" key="7">
    <source>
        <dbReference type="ARBA" id="ARBA00038151"/>
    </source>
</evidence>
<comment type="caution">
    <text evidence="11">The sequence shown here is derived from an EMBL/GenBank/DDBJ whole genome shotgun (WGS) entry which is preliminary data.</text>
</comment>
<feature type="transmembrane region" description="Helical" evidence="10">
    <location>
        <begin position="35"/>
        <end position="52"/>
    </location>
</feature>
<sequence length="109" mass="11967">MSVTALAWVYLVVAGLLEALWAMGLKFSEGFTKPLPTVLTIVLVLCSFLLLSKSMKVLPVSVAYAVWCAIGITALVFIEYFYMGVELHFKKILSIVLILIGIVSLQLQS</sequence>
<gene>
    <name evidence="11" type="ORF">PGH07_07140</name>
</gene>
<keyword evidence="6 10" id="KW-0472">Membrane</keyword>
<dbReference type="InterPro" id="IPR045324">
    <property type="entry name" value="Small_multidrug_res"/>
</dbReference>
<keyword evidence="12" id="KW-1185">Reference proteome</keyword>
<evidence type="ECO:0000256" key="4">
    <source>
        <dbReference type="ARBA" id="ARBA00022692"/>
    </source>
</evidence>
<dbReference type="Pfam" id="PF00893">
    <property type="entry name" value="Multi_Drug_Res"/>
    <property type="match status" value="1"/>
</dbReference>
<keyword evidence="4 9" id="KW-0812">Transmembrane</keyword>
<organism evidence="11 12">
    <name type="scientific">Sulfurovum zhangzhouensis</name>
    <dbReference type="NCBI Taxonomy" id="3019067"/>
    <lineage>
        <taxon>Bacteria</taxon>
        <taxon>Pseudomonadati</taxon>
        <taxon>Campylobacterota</taxon>
        <taxon>Epsilonproteobacteria</taxon>
        <taxon>Campylobacterales</taxon>
        <taxon>Sulfurovaceae</taxon>
        <taxon>Sulfurovum</taxon>
    </lineage>
</organism>
<evidence type="ECO:0000256" key="3">
    <source>
        <dbReference type="ARBA" id="ARBA00022475"/>
    </source>
</evidence>
<accession>A0ABT7QYN7</accession>
<dbReference type="RefSeq" id="WP_289413678.1">
    <property type="nucleotide sequence ID" value="NZ_JAQIBD010000002.1"/>
</dbReference>
<dbReference type="PANTHER" id="PTHR30561:SF0">
    <property type="entry name" value="GUANIDINIUM EXPORTER"/>
    <property type="match status" value="1"/>
</dbReference>
<dbReference type="InterPro" id="IPR037185">
    <property type="entry name" value="EmrE-like"/>
</dbReference>
<evidence type="ECO:0000256" key="2">
    <source>
        <dbReference type="ARBA" id="ARBA00022448"/>
    </source>
</evidence>
<keyword evidence="2" id="KW-0813">Transport</keyword>
<proteinExistence type="inferred from homology"/>
<evidence type="ECO:0000256" key="10">
    <source>
        <dbReference type="SAM" id="Phobius"/>
    </source>
</evidence>
<feature type="transmembrane region" description="Helical" evidence="10">
    <location>
        <begin position="89"/>
        <end position="107"/>
    </location>
</feature>
<dbReference type="SUPFAM" id="SSF103481">
    <property type="entry name" value="Multidrug resistance efflux transporter EmrE"/>
    <property type="match status" value="1"/>
</dbReference>
<dbReference type="InterPro" id="IPR000390">
    <property type="entry name" value="Small_drug/metabolite_transptr"/>
</dbReference>
<evidence type="ECO:0000256" key="6">
    <source>
        <dbReference type="ARBA" id="ARBA00023136"/>
    </source>
</evidence>
<comment type="subcellular location">
    <subcellularLocation>
        <location evidence="1 9">Cell membrane</location>
        <topology evidence="1 9">Multi-pass membrane protein</topology>
    </subcellularLocation>
</comment>
<dbReference type="Gene3D" id="1.10.3730.20">
    <property type="match status" value="1"/>
</dbReference>
<comment type="similarity">
    <text evidence="7">Belongs to the drug/metabolite transporter (DMT) superfamily. Small multidrug resistance (SMR) (TC 2.A.7.1) family. Gdx/SugE subfamily.</text>
</comment>